<dbReference type="EMBL" id="JBBNAG010000004">
    <property type="protein sequence ID" value="KAK9139731.1"/>
    <property type="molecule type" value="Genomic_DNA"/>
</dbReference>
<protein>
    <submittedName>
        <fullName evidence="2">Uncharacterized protein</fullName>
    </submittedName>
</protein>
<feature type="compositionally biased region" description="Basic and acidic residues" evidence="1">
    <location>
        <begin position="1"/>
        <end position="23"/>
    </location>
</feature>
<evidence type="ECO:0000313" key="3">
    <source>
        <dbReference type="Proteomes" id="UP001419268"/>
    </source>
</evidence>
<organism evidence="2 3">
    <name type="scientific">Stephania cephalantha</name>
    <dbReference type="NCBI Taxonomy" id="152367"/>
    <lineage>
        <taxon>Eukaryota</taxon>
        <taxon>Viridiplantae</taxon>
        <taxon>Streptophyta</taxon>
        <taxon>Embryophyta</taxon>
        <taxon>Tracheophyta</taxon>
        <taxon>Spermatophyta</taxon>
        <taxon>Magnoliopsida</taxon>
        <taxon>Ranunculales</taxon>
        <taxon>Menispermaceae</taxon>
        <taxon>Menispermoideae</taxon>
        <taxon>Cissampelideae</taxon>
        <taxon>Stephania</taxon>
    </lineage>
</organism>
<evidence type="ECO:0000256" key="1">
    <source>
        <dbReference type="SAM" id="MobiDB-lite"/>
    </source>
</evidence>
<proteinExistence type="predicted"/>
<reference evidence="2 3" key="1">
    <citation type="submission" date="2024-01" db="EMBL/GenBank/DDBJ databases">
        <title>Genome assemblies of Stephania.</title>
        <authorList>
            <person name="Yang L."/>
        </authorList>
    </citation>
    <scope>NUCLEOTIDE SEQUENCE [LARGE SCALE GENOMIC DNA]</scope>
    <source>
        <strain evidence="2">JXDWG</strain>
        <tissue evidence="2">Leaf</tissue>
    </source>
</reference>
<name>A0AAP0JT48_9MAGN</name>
<keyword evidence="3" id="KW-1185">Reference proteome</keyword>
<dbReference type="AlphaFoldDB" id="A0AAP0JT48"/>
<comment type="caution">
    <text evidence="2">The sequence shown here is derived from an EMBL/GenBank/DDBJ whole genome shotgun (WGS) entry which is preliminary data.</text>
</comment>
<accession>A0AAP0JT48</accession>
<sequence length="90" mass="9824">MACTGQRERAAATADQRDAKELTDGGGGSGNALGTAWSNGAVARCRPIDPRRNNNNGQWRRNFDEARRRDGLLAENLSLKLLLVEWSIGK</sequence>
<evidence type="ECO:0000313" key="2">
    <source>
        <dbReference type="EMBL" id="KAK9139731.1"/>
    </source>
</evidence>
<feature type="region of interest" description="Disordered" evidence="1">
    <location>
        <begin position="1"/>
        <end position="36"/>
    </location>
</feature>
<dbReference type="Proteomes" id="UP001419268">
    <property type="component" value="Unassembled WGS sequence"/>
</dbReference>
<gene>
    <name evidence="2" type="ORF">Scep_009412</name>
</gene>